<name>A0A1R4A9U3_BABMR</name>
<gene>
    <name evidence="1" type="ORF">BMR1_02g00120</name>
</gene>
<reference evidence="1 2" key="2">
    <citation type="journal article" date="2013" name="PLoS ONE">
        <title>Whole genome mapping and re-organization of the nuclear and mitochondrial genomes of Babesia microti isolates.</title>
        <authorList>
            <person name="Cornillot E."/>
            <person name="Dassouli A."/>
            <person name="Garg A."/>
            <person name="Pachikara N."/>
            <person name="Randazzo S."/>
            <person name="Depoix D."/>
            <person name="Carcy B."/>
            <person name="Delbecq S."/>
            <person name="Frutos R."/>
            <person name="Silva J.C."/>
            <person name="Sutton R."/>
            <person name="Krause P.J."/>
            <person name="Mamoun C.B."/>
        </authorList>
    </citation>
    <scope>NUCLEOTIDE SEQUENCE [LARGE SCALE GENOMIC DNA]</scope>
    <source>
        <strain evidence="1 2">RI</strain>
    </source>
</reference>
<dbReference type="Proteomes" id="UP000002899">
    <property type="component" value="Chromosome II"/>
</dbReference>
<dbReference type="EMBL" id="FO082872">
    <property type="protein sequence ID" value="SJK85768.1"/>
    <property type="molecule type" value="Genomic_DNA"/>
</dbReference>
<reference evidence="1 2" key="3">
    <citation type="journal article" date="2016" name="Sci. Rep.">
        <title>Genome-wide diversity and gene expression profiling of Babesia microti isolates identify polymorphic genes that mediate host-pathogen interactions.</title>
        <authorList>
            <person name="Silva J.C."/>
            <person name="Cornillot E."/>
            <person name="McCracken C."/>
            <person name="Usmani-Brown S."/>
            <person name="Dwivedi A."/>
            <person name="Ifeonu O.O."/>
            <person name="Crabtree J."/>
            <person name="Gotia H.T."/>
            <person name="Virji A.Z."/>
            <person name="Reynes C."/>
            <person name="Colinge J."/>
            <person name="Kumar V."/>
            <person name="Lawres L."/>
            <person name="Pazzi J.E."/>
            <person name="Pablo J.V."/>
            <person name="Hung C."/>
            <person name="Brancato J."/>
            <person name="Kumari P."/>
            <person name="Orvis J."/>
            <person name="Tretina K."/>
            <person name="Chibucos M."/>
            <person name="Ott S."/>
            <person name="Sadzewicz L."/>
            <person name="Sengamalay N."/>
            <person name="Shetty A.C."/>
            <person name="Su Q."/>
            <person name="Tallon L."/>
            <person name="Fraser C.M."/>
            <person name="Frutos R."/>
            <person name="Molina D.M."/>
            <person name="Krause P.J."/>
            <person name="Ben Mamoun C."/>
        </authorList>
    </citation>
    <scope>NUCLEOTIDE SEQUENCE [LARGE SCALE GENOMIC DNA]</scope>
    <source>
        <strain evidence="1 2">RI</strain>
    </source>
</reference>
<dbReference type="AlphaFoldDB" id="A0A1R4A9U3"/>
<dbReference type="RefSeq" id="XP_021337991.1">
    <property type="nucleotide sequence ID" value="XM_021483021.1"/>
</dbReference>
<organism evidence="1 2">
    <name type="scientific">Babesia microti (strain RI)</name>
    <dbReference type="NCBI Taxonomy" id="1133968"/>
    <lineage>
        <taxon>Eukaryota</taxon>
        <taxon>Sar</taxon>
        <taxon>Alveolata</taxon>
        <taxon>Apicomplexa</taxon>
        <taxon>Aconoidasida</taxon>
        <taxon>Piroplasmida</taxon>
        <taxon>Babesiidae</taxon>
        <taxon>Babesia</taxon>
    </lineage>
</organism>
<evidence type="ECO:0000313" key="2">
    <source>
        <dbReference type="Proteomes" id="UP000002899"/>
    </source>
</evidence>
<dbReference type="KEGG" id="bmic:BMR1_02g00120"/>
<reference evidence="1 2" key="1">
    <citation type="journal article" date="2012" name="Nucleic Acids Res.">
        <title>Sequencing of the smallest Apicomplexan genome from the human pathogen Babesia microti.</title>
        <authorList>
            <person name="Cornillot E."/>
            <person name="Hadj-Kaddour K."/>
            <person name="Dassouli A."/>
            <person name="Noel B."/>
            <person name="Ranwez V."/>
            <person name="Vacherie B."/>
            <person name="Augagneur Y."/>
            <person name="Bres V."/>
            <person name="Duclos A."/>
            <person name="Randazzo S."/>
            <person name="Carcy B."/>
            <person name="Debierre-Grockiego F."/>
            <person name="Delbecq S."/>
            <person name="Moubri-Menage K."/>
            <person name="Shams-Eldin H."/>
            <person name="Usmani-Brown S."/>
            <person name="Bringaud F."/>
            <person name="Wincker P."/>
            <person name="Vivares C.P."/>
            <person name="Schwarz R.T."/>
            <person name="Schetters T.P."/>
            <person name="Krause P.J."/>
            <person name="Gorenflot A."/>
            <person name="Berry V."/>
            <person name="Barbe V."/>
            <person name="Ben Mamoun C."/>
        </authorList>
    </citation>
    <scope>NUCLEOTIDE SEQUENCE [LARGE SCALE GENOMIC DNA]</scope>
    <source>
        <strain evidence="1 2">RI</strain>
    </source>
</reference>
<dbReference type="VEuPathDB" id="PiroplasmaDB:BMR1_02g00120"/>
<keyword evidence="2" id="KW-1185">Reference proteome</keyword>
<proteinExistence type="predicted"/>
<accession>A0A1R4A9U3</accession>
<sequence length="116" mass="13137">MTGEFPDVNSLAQIISQISTAHWSHADFTAKVELLESLKDNLINQSSRGDDGYLLSDWLDTALVFINECENVFNCPRNADFVNFLTPSIANQLEYIRDQLQVTHFLLPRALPVQII</sequence>
<evidence type="ECO:0000313" key="1">
    <source>
        <dbReference type="EMBL" id="SJK85768.1"/>
    </source>
</evidence>
<protein>
    <submittedName>
        <fullName evidence="1">Uncharacterized protein</fullName>
    </submittedName>
</protein>
<dbReference type="GeneID" id="24423813"/>